<dbReference type="RefSeq" id="WP_111717732.1">
    <property type="nucleotide sequence ID" value="NZ_LR134316.1"/>
</dbReference>
<dbReference type="AlphaFoldDB" id="A0A9X8T0X3"/>
<dbReference type="Proteomes" id="UP000249571">
    <property type="component" value="Chromosome 1"/>
</dbReference>
<dbReference type="Pfam" id="PF13289">
    <property type="entry name" value="SIR2_2"/>
    <property type="match status" value="1"/>
</dbReference>
<accession>A0A9X8T0X3</accession>
<gene>
    <name evidence="1" type="ORF">NCTC6179_02143</name>
</gene>
<dbReference type="InterPro" id="IPR011202">
    <property type="entry name" value="UCP014677"/>
</dbReference>
<protein>
    <recommendedName>
        <fullName evidence="3">SIR2-like domain-containing protein</fullName>
    </recommendedName>
</protein>
<name>A0A9X8T0X3_STREQ</name>
<reference evidence="1 2" key="1">
    <citation type="submission" date="2018-06" db="EMBL/GenBank/DDBJ databases">
        <authorList>
            <consortium name="Pathogen Informatics"/>
            <person name="Doyle S."/>
        </authorList>
    </citation>
    <scope>NUCLEOTIDE SEQUENCE [LARGE SCALE GENOMIC DNA]</scope>
    <source>
        <strain evidence="1 2">NCTC6179</strain>
    </source>
</reference>
<evidence type="ECO:0008006" key="3">
    <source>
        <dbReference type="Google" id="ProtNLM"/>
    </source>
</evidence>
<organism evidence="1 2">
    <name type="scientific">Streptococcus dysgalactiae subsp. equisimilis</name>
    <name type="common">Streptococcus equisimilis</name>
    <dbReference type="NCBI Taxonomy" id="119602"/>
    <lineage>
        <taxon>Bacteria</taxon>
        <taxon>Bacillati</taxon>
        <taxon>Bacillota</taxon>
        <taxon>Bacilli</taxon>
        <taxon>Lactobacillales</taxon>
        <taxon>Streptococcaceae</taxon>
        <taxon>Streptococcus</taxon>
    </lineage>
</organism>
<proteinExistence type="predicted"/>
<evidence type="ECO:0000313" key="2">
    <source>
        <dbReference type="Proteomes" id="UP000249571"/>
    </source>
</evidence>
<evidence type="ECO:0000313" key="1">
    <source>
        <dbReference type="EMBL" id="SQF67934.1"/>
    </source>
</evidence>
<dbReference type="PIRSF" id="PIRSF014677">
    <property type="entry name" value="UCP014677"/>
    <property type="match status" value="1"/>
</dbReference>
<dbReference type="EMBL" id="LS483361">
    <property type="protein sequence ID" value="SQF67934.1"/>
    <property type="molecule type" value="Genomic_DNA"/>
</dbReference>
<sequence length="530" mass="61652">MIKDIIENNSYPIVFIGSGISKRYLEDFPTWSALLEEYWDKIEQDTSIFQFMRQLKNSPEIKTEPENSQDFLINTKTAEFIKQRFDDLFFENKIILDDLDEGTAYRKNISPFNFSIAKRFSNYSIKPEMRDEIEVYKLFLSKAKVIVTTNYDTLTEDLLNSIHQKPTIYIGQKGFFDDTYNWSELFKIHGDINDPDSIVITEEDYKRYDNNSILISAKILSNLINSPIIFLGYSLSDRNVQKLLSDFASQLPDDDIRKSSNRITVVEYSPDTDDFVEQIVNNTSLNISHSVVRTNNYIRLYQELSKINQGLTPFEVSRYESEVKKIIISAGASGKLNSFLVAPQNLHEMPEDIKKSRIVVALGDKKNMFVNPSLTNYIDDYFRFDASFLPEVALPLIANENTQARLPFVKHLKNVKFDNFDFLNKRQKEKLHTRIEKMGTLDSIIDTVPKHNKRIYDNLQEIIEMKIPNTRKLELIVFNIKKFNQTDVFDYINSSVLPVFSDNYNNSATELSAQRRLLLAYDLLKNGDIR</sequence>